<comment type="caution">
    <text evidence="1">The sequence shown here is derived from an EMBL/GenBank/DDBJ whole genome shotgun (WGS) entry which is preliminary data.</text>
</comment>
<reference evidence="1 2" key="1">
    <citation type="journal article" date="2016" name="Nat. Commun.">
        <title>Thousands of microbial genomes shed light on interconnected biogeochemical processes in an aquifer system.</title>
        <authorList>
            <person name="Anantharaman K."/>
            <person name="Brown C.T."/>
            <person name="Hug L.A."/>
            <person name="Sharon I."/>
            <person name="Castelle C.J."/>
            <person name="Probst A.J."/>
            <person name="Thomas B.C."/>
            <person name="Singh A."/>
            <person name="Wilkins M.J."/>
            <person name="Karaoz U."/>
            <person name="Brodie E.L."/>
            <person name="Williams K.H."/>
            <person name="Hubbard S.S."/>
            <person name="Banfield J.F."/>
        </authorList>
    </citation>
    <scope>NUCLEOTIDE SEQUENCE [LARGE SCALE GENOMIC DNA]</scope>
</reference>
<name>A0A1F5KB23_9BACT</name>
<proteinExistence type="predicted"/>
<gene>
    <name evidence="1" type="ORF">A3F00_03945</name>
</gene>
<dbReference type="EMBL" id="MFDE01000028">
    <property type="protein sequence ID" value="OGE38142.1"/>
    <property type="molecule type" value="Genomic_DNA"/>
</dbReference>
<accession>A0A1F5KB23</accession>
<evidence type="ECO:0000313" key="1">
    <source>
        <dbReference type="EMBL" id="OGE38142.1"/>
    </source>
</evidence>
<protein>
    <submittedName>
        <fullName evidence="1">Uncharacterized protein</fullName>
    </submittedName>
</protein>
<sequence length="406" mass="45514">MKRLRLIIILVIFISAFVFVIARSTSILNRFLAEFTPPSAELGMAKGKQEQSDTAGQIQNAALNIADICQTKGDKNTCYQQELSNLAKVEDLFFAEKILNNLQDIDPFTRSCHVLAHRMAEAATRRDPTKWKDLVNQVNVASCGAGFLHGVLETHTSSDPNFRVTSESINELCKEGAPDRKRMCAHFLAHILILQNDGNTDVSLPICKGVTDDLQFDCFDGIFMEKHQKNIMVDHQLTKPPTFNTEYVNSQAQDCNLLDGVVATACWTEMAEIYAKAYGYEQEKIFDNCYQAPNQELGRSCYLKGVVVLTTYPDFDTADKLVSVCQPYYGKTEYGTCITYIISALMNYSVNFTERAIKLCSNISETSKEGCFKDLGNLLKVNADLSSREKLCQDAPDQYKKYCVST</sequence>
<organism evidence="1 2">
    <name type="scientific">Candidatus Daviesbacteria bacterium RIFCSPHIGHO2_12_FULL_37_11</name>
    <dbReference type="NCBI Taxonomy" id="1797777"/>
    <lineage>
        <taxon>Bacteria</taxon>
        <taxon>Candidatus Daviesiibacteriota</taxon>
    </lineage>
</organism>
<evidence type="ECO:0000313" key="2">
    <source>
        <dbReference type="Proteomes" id="UP000176527"/>
    </source>
</evidence>
<dbReference type="AlphaFoldDB" id="A0A1F5KB23"/>
<dbReference type="Proteomes" id="UP000176527">
    <property type="component" value="Unassembled WGS sequence"/>
</dbReference>